<keyword evidence="14" id="KW-0511">Multifunctional enzyme</keyword>
<evidence type="ECO:0000256" key="16">
    <source>
        <dbReference type="SAM" id="MobiDB-lite"/>
    </source>
</evidence>
<evidence type="ECO:0000256" key="14">
    <source>
        <dbReference type="ARBA" id="ARBA00023268"/>
    </source>
</evidence>
<dbReference type="Gene3D" id="3.40.47.10">
    <property type="match status" value="1"/>
</dbReference>
<dbReference type="InterPro" id="IPR020841">
    <property type="entry name" value="PKS_Beta-ketoAc_synthase_dom"/>
</dbReference>
<keyword evidence="5" id="KW-0597">Phosphoprotein</keyword>
<dbReference type="Pfam" id="PF00698">
    <property type="entry name" value="Acyl_transf_1"/>
    <property type="match status" value="1"/>
</dbReference>
<name>A0AAV1IN05_9CHLO</name>
<dbReference type="Gene3D" id="3.40.50.150">
    <property type="entry name" value="Vaccinia Virus protein VP39"/>
    <property type="match status" value="1"/>
</dbReference>
<feature type="domain" description="Ketosynthase family 3 (KS3)" evidence="17">
    <location>
        <begin position="15"/>
        <end position="443"/>
    </location>
</feature>
<feature type="compositionally biased region" description="Low complexity" evidence="16">
    <location>
        <begin position="1021"/>
        <end position="1030"/>
    </location>
</feature>
<dbReference type="InterPro" id="IPR016035">
    <property type="entry name" value="Acyl_Trfase/lysoPLipase"/>
</dbReference>
<evidence type="ECO:0000256" key="4">
    <source>
        <dbReference type="ARBA" id="ARBA00022516"/>
    </source>
</evidence>
<dbReference type="Gene3D" id="3.40.366.10">
    <property type="entry name" value="Malonyl-Coenzyme A Acyl Carrier Protein, domain 2"/>
    <property type="match status" value="1"/>
</dbReference>
<gene>
    <name evidence="18" type="ORF">CVIRNUC_010839</name>
</gene>
<organism evidence="18 19">
    <name type="scientific">Coccomyxa viridis</name>
    <dbReference type="NCBI Taxonomy" id="1274662"/>
    <lineage>
        <taxon>Eukaryota</taxon>
        <taxon>Viridiplantae</taxon>
        <taxon>Chlorophyta</taxon>
        <taxon>core chlorophytes</taxon>
        <taxon>Trebouxiophyceae</taxon>
        <taxon>Trebouxiophyceae incertae sedis</taxon>
        <taxon>Coccomyxaceae</taxon>
        <taxon>Coccomyxa</taxon>
    </lineage>
</organism>
<dbReference type="PROSITE" id="PS00606">
    <property type="entry name" value="KS3_1"/>
    <property type="match status" value="1"/>
</dbReference>
<dbReference type="SUPFAM" id="SSF53901">
    <property type="entry name" value="Thiolase-like"/>
    <property type="match status" value="1"/>
</dbReference>
<dbReference type="SUPFAM" id="SSF53335">
    <property type="entry name" value="S-adenosyl-L-methionine-dependent methyltransferases"/>
    <property type="match status" value="1"/>
</dbReference>
<evidence type="ECO:0000256" key="13">
    <source>
        <dbReference type="ARBA" id="ARBA00023160"/>
    </source>
</evidence>
<evidence type="ECO:0000313" key="18">
    <source>
        <dbReference type="EMBL" id="CAK0787617.1"/>
    </source>
</evidence>
<dbReference type="Pfam" id="PF02801">
    <property type="entry name" value="Ketoacyl-synt_C"/>
    <property type="match status" value="1"/>
</dbReference>
<dbReference type="SUPFAM" id="SSF52151">
    <property type="entry name" value="FabD/lysophospholipase-like"/>
    <property type="match status" value="1"/>
</dbReference>
<dbReference type="Proteomes" id="UP001314263">
    <property type="component" value="Unassembled WGS sequence"/>
</dbReference>
<dbReference type="GO" id="GO:0016787">
    <property type="term" value="F:hydrolase activity"/>
    <property type="evidence" value="ECO:0007669"/>
    <property type="project" value="UniProtKB-KW"/>
</dbReference>
<keyword evidence="9" id="KW-0521">NADP</keyword>
<feature type="compositionally biased region" description="Basic and acidic residues" evidence="16">
    <location>
        <begin position="1142"/>
        <end position="1157"/>
    </location>
</feature>
<proteinExistence type="predicted"/>
<feature type="region of interest" description="Disordered" evidence="16">
    <location>
        <begin position="1011"/>
        <end position="1089"/>
    </location>
</feature>
<keyword evidence="7" id="KW-0378">Hydrolase</keyword>
<evidence type="ECO:0000313" key="19">
    <source>
        <dbReference type="Proteomes" id="UP001314263"/>
    </source>
</evidence>
<dbReference type="SMART" id="SM00825">
    <property type="entry name" value="PKS_KS"/>
    <property type="match status" value="1"/>
</dbReference>
<dbReference type="PROSITE" id="PS52004">
    <property type="entry name" value="KS3_2"/>
    <property type="match status" value="1"/>
</dbReference>
<dbReference type="InterPro" id="IPR050091">
    <property type="entry name" value="PKS_NRPS_Biosynth_Enz"/>
</dbReference>
<evidence type="ECO:0000256" key="5">
    <source>
        <dbReference type="ARBA" id="ARBA00022553"/>
    </source>
</evidence>
<accession>A0AAV1IN05</accession>
<dbReference type="GO" id="GO:0016491">
    <property type="term" value="F:oxidoreductase activity"/>
    <property type="evidence" value="ECO:0007669"/>
    <property type="project" value="UniProtKB-KW"/>
</dbReference>
<dbReference type="Pfam" id="PF08242">
    <property type="entry name" value="Methyltransf_12"/>
    <property type="match status" value="1"/>
</dbReference>
<dbReference type="Pfam" id="PF16197">
    <property type="entry name" value="KAsynt_C_assoc"/>
    <property type="match status" value="1"/>
</dbReference>
<dbReference type="SMART" id="SM00827">
    <property type="entry name" value="PKS_AT"/>
    <property type="match status" value="1"/>
</dbReference>
<dbReference type="CDD" id="cd02440">
    <property type="entry name" value="AdoMet_MTases"/>
    <property type="match status" value="1"/>
</dbReference>
<dbReference type="InterPro" id="IPR014031">
    <property type="entry name" value="Ketoacyl_synth_C"/>
</dbReference>
<dbReference type="InterPro" id="IPR049552">
    <property type="entry name" value="PKS_DH_N"/>
</dbReference>
<keyword evidence="4" id="KW-0444">Lipid biosynthesis</keyword>
<keyword evidence="13" id="KW-0275">Fatty acid biosynthesis</keyword>
<keyword evidence="12" id="KW-0443">Lipid metabolism</keyword>
<evidence type="ECO:0000256" key="6">
    <source>
        <dbReference type="ARBA" id="ARBA00022679"/>
    </source>
</evidence>
<dbReference type="GO" id="GO:0004315">
    <property type="term" value="F:3-oxoacyl-[acyl-carrier-protein] synthase activity"/>
    <property type="evidence" value="ECO:0007669"/>
    <property type="project" value="InterPro"/>
</dbReference>
<reference evidence="18 19" key="1">
    <citation type="submission" date="2023-10" db="EMBL/GenBank/DDBJ databases">
        <authorList>
            <person name="Maclean D."/>
            <person name="Macfadyen A."/>
        </authorList>
    </citation>
    <scope>NUCLEOTIDE SEQUENCE [LARGE SCALE GENOMIC DNA]</scope>
</reference>
<dbReference type="InterPro" id="IPR018201">
    <property type="entry name" value="Ketoacyl_synth_AS"/>
</dbReference>
<dbReference type="Pfam" id="PF21089">
    <property type="entry name" value="PKS_DH_N"/>
    <property type="match status" value="1"/>
</dbReference>
<dbReference type="CDD" id="cd00833">
    <property type="entry name" value="PKS"/>
    <property type="match status" value="1"/>
</dbReference>
<evidence type="ECO:0000256" key="7">
    <source>
        <dbReference type="ARBA" id="ARBA00022801"/>
    </source>
</evidence>
<dbReference type="Pfam" id="PF00109">
    <property type="entry name" value="ketoacyl-synt"/>
    <property type="match status" value="1"/>
</dbReference>
<feature type="compositionally biased region" description="Low complexity" evidence="16">
    <location>
        <begin position="1114"/>
        <end position="1141"/>
    </location>
</feature>
<dbReference type="InterPro" id="IPR013217">
    <property type="entry name" value="Methyltransf_12"/>
</dbReference>
<keyword evidence="11" id="KW-0520">NAD</keyword>
<dbReference type="Gene3D" id="3.10.129.110">
    <property type="entry name" value="Polyketide synthase dehydratase"/>
    <property type="match status" value="2"/>
</dbReference>
<evidence type="ECO:0000256" key="1">
    <source>
        <dbReference type="ARBA" id="ARBA00012873"/>
    </source>
</evidence>
<dbReference type="InterPro" id="IPR014030">
    <property type="entry name" value="Ketoacyl_synth_N"/>
</dbReference>
<comment type="caution">
    <text evidence="18">The sequence shown here is derived from an EMBL/GenBank/DDBJ whole genome shotgun (WGS) entry which is preliminary data.</text>
</comment>
<evidence type="ECO:0000256" key="9">
    <source>
        <dbReference type="ARBA" id="ARBA00022857"/>
    </source>
</evidence>
<evidence type="ECO:0000256" key="3">
    <source>
        <dbReference type="ARBA" id="ARBA00022450"/>
    </source>
</evidence>
<feature type="compositionally biased region" description="Polar residues" evidence="16">
    <location>
        <begin position="1102"/>
        <end position="1113"/>
    </location>
</feature>
<dbReference type="InterPro" id="IPR016039">
    <property type="entry name" value="Thiolase-like"/>
</dbReference>
<dbReference type="Gene3D" id="3.30.70.3290">
    <property type="match status" value="1"/>
</dbReference>
<keyword evidence="3" id="KW-0596">Phosphopantetheine</keyword>
<evidence type="ECO:0000256" key="11">
    <source>
        <dbReference type="ARBA" id="ARBA00023027"/>
    </source>
</evidence>
<evidence type="ECO:0000259" key="17">
    <source>
        <dbReference type="PROSITE" id="PS52004"/>
    </source>
</evidence>
<evidence type="ECO:0000256" key="8">
    <source>
        <dbReference type="ARBA" id="ARBA00022832"/>
    </source>
</evidence>
<dbReference type="PANTHER" id="PTHR43775">
    <property type="entry name" value="FATTY ACID SYNTHASE"/>
    <property type="match status" value="1"/>
</dbReference>
<evidence type="ECO:0000256" key="10">
    <source>
        <dbReference type="ARBA" id="ARBA00023002"/>
    </source>
</evidence>
<evidence type="ECO:0000256" key="15">
    <source>
        <dbReference type="ARBA" id="ARBA00044883"/>
    </source>
</evidence>
<dbReference type="PANTHER" id="PTHR43775:SF7">
    <property type="entry name" value="FATTY ACID SYNTHASE"/>
    <property type="match status" value="1"/>
</dbReference>
<dbReference type="GO" id="GO:0004312">
    <property type="term" value="F:fatty acid synthase activity"/>
    <property type="evidence" value="ECO:0007669"/>
    <property type="project" value="UniProtKB-EC"/>
</dbReference>
<dbReference type="InterPro" id="IPR032821">
    <property type="entry name" value="PKS_assoc"/>
</dbReference>
<dbReference type="InterPro" id="IPR014043">
    <property type="entry name" value="Acyl_transferase_dom"/>
</dbReference>
<comment type="catalytic activity">
    <reaction evidence="15">
        <text>acetyl-CoA + n malonyl-CoA + 2n NADPH + 2n H(+) = a long-chain fatty acid + (n+1) CoA + n CO2 + 2n NADP(+).</text>
        <dbReference type="EC" id="2.3.1.85"/>
    </reaction>
</comment>
<evidence type="ECO:0000256" key="2">
    <source>
        <dbReference type="ARBA" id="ARBA00018769"/>
    </source>
</evidence>
<sequence>MVCKEDDAESTPVCDLQMARTAGQGRFPESESPAGFWENLVTGTDMVTENDRRWPVGLHGTPGRFGKLVEYHLFDAPFFAVHGKQAAKMDPQMRKLLEVTHEAWVDSGVDYRAMRGSARVGVYLGCCGSEVHAMWLSNYNDITGYEQTGCTMSMFANRLSFFFDFRGPSKAVDTACSSAFLALHDAVSDLQSGKADYAVVGGSSAIFRPATSLAFYRLKMLSPDGACKSFDAGGNGYARAEGVASVILRRSDVADTPTIIPHEPYARVLGIGTNNDGHTEQGITFPSGAAQQALGTAGSPEQATFSLQVCQAIGVDPSDIQYVEAHGTGTVVGDSQELMAIDGLYGAGAGHTIEDPLLIGSVKSNMGHCEGCSGLAGLIKMCLSYENGLIPGNLHYKEPNPQNESLKAGILQVVTAPTPWTGGLVAISSFGFGGSNVHAIIDGHVRPRGPPPRALPKPEPLENQEEAVEKGATVIQEIKDQEPLFPPEMIIPVAARTQEGAQKLLDAIKRRAFMADEIALPLKKLANHLAQDVGKLGFRGTICNDEAKWEHAKVGHAPAIWFVFSGNGSQWSKMGAPLLESSPAFRRAIRACAAALKPHRLDLLAEFGKEEGWRQPALAMVGLVAVQVGLVDMLKEEYGIEPAGMLGHSAGEIACGYADGCLTRDQTVLIAYHRGCMAPEHNVTGGLMAAVGLSAEAAEARFQKEGLRGTVVGCDNSPTSPQEELSALCAKLKDEGVFVRELDTLGIAYHSPVLIPFCDSLHSVLSGVVPHPKQRSKRWLSTCYPLGSEEGGSKTCGPDYHVQSYKSRVLFKGACGAIPEDALLLEIGPHAIMRSALRQNCAGLPYVSTMKKGEDGTLTVRDAVAGLWRKGAALTWDVTEDVPDLPRDIREKLVSWNHSQEYESSTHQDYTARLGGGQYEKMWDLGGEHRFLCDHVIEGRILMPATSYVATAWEALCIIKSCRMEETPVTFEDIVIRQAVTAEEGQKVLLGVVHSGDIICEGVIRIQKEPVKAAPPKEEQPTAQTAAEAEPVQDPAAQPMPIADGSSRNAVKPQPKEEDSAKAMTKGPAKDYISHGHSGMNGYSKLNGHKQDANGVVELETPESSYQGNGSQTSEAVEAGLSSSASAESAPASGEPAAAPAEGEKSGKEEPEEMKPGDRDELWAHKWAFGPLDTIQSEAFYRMIGRTGITYGEDFRMVKRVSCRGGDAMMRWDGCWIRLLDGMLQLSVAGTRDYELRVPTRIRSIVINNAAGTQDGQISVTMDRYMGSVTNELATITGLELTVAPRRPAHATHRTVQDNAVFVPYGESIDEDMGRIKYLRDMKGYCKVVMPRGLAVIEKDRGSLPEHLVEIRRLCDSLTEKSPEGEELDDFLADPSHVLARIARDVSYPDEAIKNFERPMQTIVMHKEHDTLYAVDPACRNFSLSILKLMIGIVLENMPGGFKILEAGAGTGGLTKDALPLFESDSRRELLRYCATDVTSAFSSGLMEAVRSPALTFRQWDINDPLPGEVEGPFQVALATNVLHAGRNLKSVLTNIYNALEDNGFLLFFEMTTCLPTLLWGLDEQCWNFEDEREFGLWVSRQHWERLLREVGFTEISVHTDQIDSAALFLYRKLAAKPAEPPLVIAGPPIAASDTEMQARRSSAAPTLPDVLPYMPELP</sequence>
<feature type="region of interest" description="Disordered" evidence="16">
    <location>
        <begin position="1101"/>
        <end position="1157"/>
    </location>
</feature>
<dbReference type="EC" id="2.3.1.85" evidence="1"/>
<dbReference type="GO" id="GO:0006633">
    <property type="term" value="P:fatty acid biosynthetic process"/>
    <property type="evidence" value="ECO:0007669"/>
    <property type="project" value="UniProtKB-KW"/>
</dbReference>
<keyword evidence="10" id="KW-0560">Oxidoreductase</keyword>
<dbReference type="InterPro" id="IPR001227">
    <property type="entry name" value="Ac_transferase_dom_sf"/>
</dbReference>
<protein>
    <recommendedName>
        <fullName evidence="2">Fatty acid synthase</fullName>
        <ecNumber evidence="1">2.3.1.85</ecNumber>
    </recommendedName>
</protein>
<dbReference type="InterPro" id="IPR042104">
    <property type="entry name" value="PKS_dehydratase_sf"/>
</dbReference>
<dbReference type="EMBL" id="CAUYUE010000017">
    <property type="protein sequence ID" value="CAK0787617.1"/>
    <property type="molecule type" value="Genomic_DNA"/>
</dbReference>
<dbReference type="InterPro" id="IPR029063">
    <property type="entry name" value="SAM-dependent_MTases_sf"/>
</dbReference>
<evidence type="ECO:0000256" key="12">
    <source>
        <dbReference type="ARBA" id="ARBA00023098"/>
    </source>
</evidence>
<keyword evidence="6" id="KW-0808">Transferase</keyword>
<keyword evidence="8" id="KW-0276">Fatty acid metabolism</keyword>
<feature type="compositionally biased region" description="Basic and acidic residues" evidence="16">
    <location>
        <begin position="1011"/>
        <end position="1020"/>
    </location>
</feature>
<keyword evidence="19" id="KW-1185">Reference proteome</keyword>